<evidence type="ECO:0000313" key="1">
    <source>
        <dbReference type="EMBL" id="QGA25400.1"/>
    </source>
</evidence>
<evidence type="ECO:0000313" key="2">
    <source>
        <dbReference type="Proteomes" id="UP000326921"/>
    </source>
</evidence>
<proteinExistence type="predicted"/>
<keyword evidence="2" id="KW-1185">Reference proteome</keyword>
<gene>
    <name evidence="1" type="ORF">GFH32_03265</name>
</gene>
<dbReference type="RefSeq" id="WP_153509723.1">
    <property type="nucleotide sequence ID" value="NZ_CP045652.1"/>
</dbReference>
<accession>A0A5Q0QE09</accession>
<reference evidence="1 2" key="1">
    <citation type="submission" date="2019-10" db="EMBL/GenBank/DDBJ databases">
        <authorList>
            <person name="Dong K."/>
        </authorList>
    </citation>
    <scope>NUCLEOTIDE SEQUENCE [LARGE SCALE GENOMIC DNA]</scope>
    <source>
        <strain evidence="2">dk4302</strain>
    </source>
</reference>
<sequence length="78" mass="8961">MKNIYKNWLSEEDFTKPFRLVAPKYSLVTLRFSDEQKATEALNACKDMGIQGILSKVDTNKVVTNIIGYSREIRAKAY</sequence>
<name>A0A5Q0QE09_9SPHI</name>
<dbReference type="Proteomes" id="UP000326921">
    <property type="component" value="Chromosome"/>
</dbReference>
<dbReference type="AlphaFoldDB" id="A0A5Q0QE09"/>
<dbReference type="EMBL" id="CP045652">
    <property type="protein sequence ID" value="QGA25400.1"/>
    <property type="molecule type" value="Genomic_DNA"/>
</dbReference>
<protein>
    <submittedName>
        <fullName evidence="1">Uncharacterized protein</fullName>
    </submittedName>
</protein>
<organism evidence="1 2">
    <name type="scientific">Sphingobacterium zhuxiongii</name>
    <dbReference type="NCBI Taxonomy" id="2662364"/>
    <lineage>
        <taxon>Bacteria</taxon>
        <taxon>Pseudomonadati</taxon>
        <taxon>Bacteroidota</taxon>
        <taxon>Sphingobacteriia</taxon>
        <taxon>Sphingobacteriales</taxon>
        <taxon>Sphingobacteriaceae</taxon>
        <taxon>Sphingobacterium</taxon>
    </lineage>
</organism>
<dbReference type="KEGG" id="sphe:GFH32_03265"/>